<dbReference type="Proteomes" id="UP001429357">
    <property type="component" value="Unassembled WGS sequence"/>
</dbReference>
<dbReference type="EMBL" id="MAEI02000001">
    <property type="protein sequence ID" value="MEO1782395.1"/>
    <property type="molecule type" value="Genomic_DNA"/>
</dbReference>
<proteinExistence type="predicted"/>
<accession>A0ABV0F380</accession>
<keyword evidence="2" id="KW-1185">Reference proteome</keyword>
<organism evidence="1 2">
    <name type="scientific">Enterococcus diestrammenae</name>
    <dbReference type="NCBI Taxonomy" id="1155073"/>
    <lineage>
        <taxon>Bacteria</taxon>
        <taxon>Bacillati</taxon>
        <taxon>Bacillota</taxon>
        <taxon>Bacilli</taxon>
        <taxon>Lactobacillales</taxon>
        <taxon>Enterococcaceae</taxon>
        <taxon>Enterococcus</taxon>
    </lineage>
</organism>
<name>A0ABV0F380_9ENTE</name>
<protein>
    <submittedName>
        <fullName evidence="1">Uncharacterized protein</fullName>
    </submittedName>
</protein>
<reference evidence="1" key="2">
    <citation type="submission" date="2024-02" db="EMBL/GenBank/DDBJ databases">
        <title>The Genome Sequence of Enterococcus diestrammenae JM9A.</title>
        <authorList>
            <person name="Earl A."/>
            <person name="Manson A."/>
            <person name="Gilmore M."/>
            <person name="Sanders J."/>
            <person name="Shea T."/>
            <person name="Howe W."/>
            <person name="Livny J."/>
            <person name="Cuomo C."/>
            <person name="Neafsey D."/>
            <person name="Birren B."/>
        </authorList>
    </citation>
    <scope>NUCLEOTIDE SEQUENCE</scope>
    <source>
        <strain evidence="1">JM9A</strain>
    </source>
</reference>
<evidence type="ECO:0000313" key="2">
    <source>
        <dbReference type="Proteomes" id="UP001429357"/>
    </source>
</evidence>
<gene>
    <name evidence="1" type="ORF">BAU18_001989</name>
</gene>
<sequence>MRFIKRVDFTAPMRPAVFCMVKKIPGFYRLSADTVILDEGVYHWWVYRSDRYCMAFPAIYCDHVLLFERDYQKPLPFSREGEAYQLQDFREAKRPISALTGKRI</sequence>
<dbReference type="RefSeq" id="WP_161869103.1">
    <property type="nucleotide sequence ID" value="NZ_JAQFAM010000008.1"/>
</dbReference>
<comment type="caution">
    <text evidence="1">The sequence shown here is derived from an EMBL/GenBank/DDBJ whole genome shotgun (WGS) entry which is preliminary data.</text>
</comment>
<reference evidence="1" key="1">
    <citation type="submission" date="2016-06" db="EMBL/GenBank/DDBJ databases">
        <authorList>
            <person name="Van Tyne D."/>
        </authorList>
    </citation>
    <scope>NUCLEOTIDE SEQUENCE</scope>
    <source>
        <strain evidence="1">JM9A</strain>
    </source>
</reference>
<evidence type="ECO:0000313" key="1">
    <source>
        <dbReference type="EMBL" id="MEO1782395.1"/>
    </source>
</evidence>